<organism evidence="2">
    <name type="scientific">uncultured Thiotrichaceae bacterium</name>
    <dbReference type="NCBI Taxonomy" id="298394"/>
    <lineage>
        <taxon>Bacteria</taxon>
        <taxon>Pseudomonadati</taxon>
        <taxon>Pseudomonadota</taxon>
        <taxon>Gammaproteobacteria</taxon>
        <taxon>Thiotrichales</taxon>
        <taxon>Thiotrichaceae</taxon>
        <taxon>environmental samples</taxon>
    </lineage>
</organism>
<dbReference type="GO" id="GO:0016491">
    <property type="term" value="F:oxidoreductase activity"/>
    <property type="evidence" value="ECO:0007669"/>
    <property type="project" value="UniProtKB-KW"/>
</dbReference>
<keyword evidence="1" id="KW-0472">Membrane</keyword>
<dbReference type="InterPro" id="IPR036927">
    <property type="entry name" value="Cyt_c_oxase-like_su1_sf"/>
</dbReference>
<evidence type="ECO:0000256" key="1">
    <source>
        <dbReference type="SAM" id="Phobius"/>
    </source>
</evidence>
<keyword evidence="1" id="KW-0812">Transmembrane</keyword>
<dbReference type="AlphaFoldDB" id="A0A6S6SCN6"/>
<accession>A0A6S6SCN6</accession>
<dbReference type="EMBL" id="CACVAV010000067">
    <property type="protein sequence ID" value="CAA6803986.1"/>
    <property type="molecule type" value="Genomic_DNA"/>
</dbReference>
<proteinExistence type="predicted"/>
<dbReference type="SUPFAM" id="SSF81442">
    <property type="entry name" value="Cytochrome c oxidase subunit I-like"/>
    <property type="match status" value="1"/>
</dbReference>
<evidence type="ECO:0000313" key="2">
    <source>
        <dbReference type="EMBL" id="CAA6803986.1"/>
    </source>
</evidence>
<protein>
    <submittedName>
        <fullName evidence="2">Cytochrome c oxidase subunit CcoN (EC)</fullName>
        <ecNumber evidence="2">1.9.3.1</ecNumber>
    </submittedName>
</protein>
<dbReference type="EC" id="1.9.3.1" evidence="2"/>
<feature type="non-terminal residue" evidence="2">
    <location>
        <position position="1"/>
    </location>
</feature>
<sequence>YTFVETVSFMHGPLVARAVGGMFFVTGMAIMIYNVYMTIRQAKRENPVSVAVAAHA</sequence>
<gene>
    <name evidence="2" type="ORF">HELGO_WM75244</name>
</gene>
<keyword evidence="2" id="KW-0560">Oxidoreductase</keyword>
<dbReference type="Gene3D" id="1.20.210.10">
    <property type="entry name" value="Cytochrome c oxidase-like, subunit I domain"/>
    <property type="match status" value="1"/>
</dbReference>
<name>A0A6S6SCN6_9GAMM</name>
<reference evidence="2" key="1">
    <citation type="submission" date="2020-01" db="EMBL/GenBank/DDBJ databases">
        <authorList>
            <person name="Meier V. D."/>
            <person name="Meier V D."/>
        </authorList>
    </citation>
    <scope>NUCLEOTIDE SEQUENCE</scope>
    <source>
        <strain evidence="2">HLG_WM_MAG_08</strain>
    </source>
</reference>
<feature type="transmembrane region" description="Helical" evidence="1">
    <location>
        <begin position="14"/>
        <end position="36"/>
    </location>
</feature>
<keyword evidence="1" id="KW-1133">Transmembrane helix</keyword>